<evidence type="ECO:0000313" key="2">
    <source>
        <dbReference type="Proteomes" id="UP001165069"/>
    </source>
</evidence>
<dbReference type="Proteomes" id="UP001165069">
    <property type="component" value="Unassembled WGS sequence"/>
</dbReference>
<dbReference type="InterPro" id="IPR007833">
    <property type="entry name" value="Capsule_polysaccharide_synth"/>
</dbReference>
<evidence type="ECO:0000313" key="1">
    <source>
        <dbReference type="EMBL" id="GLH74279.1"/>
    </source>
</evidence>
<evidence type="ECO:0008006" key="3">
    <source>
        <dbReference type="Google" id="ProtNLM"/>
    </source>
</evidence>
<sequence length="518" mass="57087">MLDAFKQWVGLHPAKWALDSGLMIRRAGAFVRDTTPQPGNVRVGVVVTPWGGTFIPWYSLATGLLLSRSGCQVSFILDDTVFGDRPFRFKFILGCVKSVLLALRGEFRVVKLSTLGREGAVVGDDMALVRRFAKLNATWELKGEMRQEGRASIKARYENQFARALPAIRKVTLSGGYDVLFIPGGVWGTSGLWAELAHRAGIRIGSFDAGGYGTVMIAGNGVACQLQDIPLAFRLFTEGDGSNVSSIELARRQAQEEMDRRAAGVDAFESQIQGSDGGGARFDGAIMLALNSSWDSAALGLHTVFEDNTEWILQTVELLLKSTDVPVIVRQHPAERLPIAKTSDDYALMLLHRFGDHPRLHFISAADKINSYELMKKLRAVVVYTSTIGIEAAAQGLPVITASSSYYSRLGFVFRADDQASYGKLLMQAASGDLVVSDTARERALLAFYLTQNCNWIFSDFNPWDFQVWKTRALKDWLSDEQVQTILLAIREGTPVAWSNHQKRSRAKLEAGGKVRIS</sequence>
<organism evidence="1 2">
    <name type="scientific">Geothrix limicola</name>
    <dbReference type="NCBI Taxonomy" id="2927978"/>
    <lineage>
        <taxon>Bacteria</taxon>
        <taxon>Pseudomonadati</taxon>
        <taxon>Acidobacteriota</taxon>
        <taxon>Holophagae</taxon>
        <taxon>Holophagales</taxon>
        <taxon>Holophagaceae</taxon>
        <taxon>Geothrix</taxon>
    </lineage>
</organism>
<comment type="caution">
    <text evidence="1">The sequence shown here is derived from an EMBL/GenBank/DDBJ whole genome shotgun (WGS) entry which is preliminary data.</text>
</comment>
<accession>A0ABQ5QJS5</accession>
<gene>
    <name evidence="1" type="ORF">GETHLI_27810</name>
</gene>
<proteinExistence type="predicted"/>
<keyword evidence="2" id="KW-1185">Reference proteome</keyword>
<name>A0ABQ5QJS5_9BACT</name>
<dbReference type="Pfam" id="PF05159">
    <property type="entry name" value="Capsule_synth"/>
    <property type="match status" value="1"/>
</dbReference>
<dbReference type="SUPFAM" id="SSF53756">
    <property type="entry name" value="UDP-Glycosyltransferase/glycogen phosphorylase"/>
    <property type="match status" value="1"/>
</dbReference>
<reference evidence="1 2" key="1">
    <citation type="journal article" date="2023" name="Antonie Van Leeuwenhoek">
        <title>Mesoterricola silvestris gen. nov., sp. nov., Mesoterricola sediminis sp. nov., Geothrix oryzae sp. nov., Geothrix edaphica sp. nov., Geothrix rubra sp. nov., and Geothrix limicola sp. nov., six novel members of Acidobacteriota isolated from soils.</title>
        <authorList>
            <person name="Itoh H."/>
            <person name="Sugisawa Y."/>
            <person name="Mise K."/>
            <person name="Xu Z."/>
            <person name="Kuniyasu M."/>
            <person name="Ushijima N."/>
            <person name="Kawano K."/>
            <person name="Kobayashi E."/>
            <person name="Shiratori Y."/>
            <person name="Masuda Y."/>
            <person name="Senoo K."/>
        </authorList>
    </citation>
    <scope>NUCLEOTIDE SEQUENCE [LARGE SCALE GENOMIC DNA]</scope>
    <source>
        <strain evidence="1 2">Red804</strain>
    </source>
</reference>
<protein>
    <recommendedName>
        <fullName evidence="3">Capsule polysaccharide biosynthesis protein</fullName>
    </recommendedName>
</protein>
<dbReference type="EMBL" id="BSDE01000006">
    <property type="protein sequence ID" value="GLH74279.1"/>
    <property type="molecule type" value="Genomic_DNA"/>
</dbReference>